<comment type="subunit">
    <text evidence="7">Homodimer.</text>
</comment>
<evidence type="ECO:0000313" key="11">
    <source>
        <dbReference type="Proteomes" id="UP000325286"/>
    </source>
</evidence>
<feature type="binding site" evidence="7">
    <location>
        <begin position="43"/>
        <end position="45"/>
    </location>
    <ligand>
        <name>GTP</name>
        <dbReference type="ChEBI" id="CHEBI:37565"/>
    </ligand>
</feature>
<feature type="binding site" description="in other chain" evidence="7">
    <location>
        <position position="244"/>
    </location>
    <ligand>
        <name>IMP</name>
        <dbReference type="ChEBI" id="CHEBI:58053"/>
        <note>ligand shared between dimeric partners</note>
    </ligand>
</feature>
<dbReference type="KEGG" id="rul:UC8_16350"/>
<dbReference type="EC" id="6.3.4.4" evidence="7 8"/>
<dbReference type="GO" id="GO:0044208">
    <property type="term" value="P:'de novo' AMP biosynthetic process"/>
    <property type="evidence" value="ECO:0007669"/>
    <property type="project" value="UniProtKB-UniRule"/>
</dbReference>
<comment type="pathway">
    <text evidence="7 8">Purine metabolism; AMP biosynthesis via de novo pathway; AMP from IMP: step 1/2.</text>
</comment>
<feature type="binding site" evidence="7">
    <location>
        <position position="43"/>
    </location>
    <ligand>
        <name>Mg(2+)</name>
        <dbReference type="ChEBI" id="CHEBI:18420"/>
    </ligand>
</feature>
<feature type="binding site" evidence="7">
    <location>
        <begin position="13"/>
        <end position="19"/>
    </location>
    <ligand>
        <name>GTP</name>
        <dbReference type="ChEBI" id="CHEBI:37565"/>
    </ligand>
</feature>
<feature type="binding site" description="in other chain" evidence="7">
    <location>
        <begin position="14"/>
        <end position="17"/>
    </location>
    <ligand>
        <name>IMP</name>
        <dbReference type="ChEBI" id="CHEBI:58053"/>
        <note>ligand shared between dimeric partners</note>
    </ligand>
</feature>
<accession>A0A5B9QNW3</accession>
<evidence type="ECO:0000256" key="4">
    <source>
        <dbReference type="ARBA" id="ARBA00022755"/>
    </source>
</evidence>
<dbReference type="InterPro" id="IPR042110">
    <property type="entry name" value="Adenylosuccinate_synth_dom2"/>
</dbReference>
<dbReference type="InterPro" id="IPR001114">
    <property type="entry name" value="Adenylosuccinate_synthetase"/>
</dbReference>
<comment type="function">
    <text evidence="7">Plays an important role in the de novo pathway of purine nucleotide biosynthesis. Catalyzes the first committed step in the biosynthesis of AMP from IMP.</text>
</comment>
<feature type="active site" description="Proton acceptor" evidence="7">
    <location>
        <position position="14"/>
    </location>
</feature>
<keyword evidence="3 7" id="KW-0547">Nucleotide-binding</keyword>
<dbReference type="Proteomes" id="UP000325286">
    <property type="component" value="Chromosome"/>
</dbReference>
<dbReference type="PANTHER" id="PTHR11846:SF0">
    <property type="entry name" value="ADENYLOSUCCINATE SYNTHETASE"/>
    <property type="match status" value="1"/>
</dbReference>
<keyword evidence="5 7" id="KW-0460">Magnesium</keyword>
<feature type="region of interest" description="Disordered" evidence="9">
    <location>
        <begin position="415"/>
        <end position="445"/>
    </location>
</feature>
<proteinExistence type="inferred from homology"/>
<evidence type="ECO:0000256" key="3">
    <source>
        <dbReference type="ARBA" id="ARBA00022741"/>
    </source>
</evidence>
<dbReference type="Pfam" id="PF00709">
    <property type="entry name" value="Adenylsucc_synt"/>
    <property type="match status" value="1"/>
</dbReference>
<keyword evidence="11" id="KW-1185">Reference proteome</keyword>
<dbReference type="GO" id="GO:0000287">
    <property type="term" value="F:magnesium ion binding"/>
    <property type="evidence" value="ECO:0007669"/>
    <property type="project" value="UniProtKB-UniRule"/>
</dbReference>
<dbReference type="InterPro" id="IPR027417">
    <property type="entry name" value="P-loop_NTPase"/>
</dbReference>
<feature type="binding site" evidence="7">
    <location>
        <begin position="334"/>
        <end position="336"/>
    </location>
    <ligand>
        <name>GTP</name>
        <dbReference type="ChEBI" id="CHEBI:37565"/>
    </ligand>
</feature>
<evidence type="ECO:0000256" key="9">
    <source>
        <dbReference type="SAM" id="MobiDB-lite"/>
    </source>
</evidence>
<evidence type="ECO:0000313" key="10">
    <source>
        <dbReference type="EMBL" id="QEG39639.1"/>
    </source>
</evidence>
<reference evidence="10 11" key="1">
    <citation type="submission" date="2019-08" db="EMBL/GenBank/DDBJ databases">
        <title>Deep-cultivation of Planctomycetes and their phenomic and genomic characterization uncovers novel biology.</title>
        <authorList>
            <person name="Wiegand S."/>
            <person name="Jogler M."/>
            <person name="Boedeker C."/>
            <person name="Pinto D."/>
            <person name="Vollmers J."/>
            <person name="Rivas-Marin E."/>
            <person name="Kohn T."/>
            <person name="Peeters S.H."/>
            <person name="Heuer A."/>
            <person name="Rast P."/>
            <person name="Oberbeckmann S."/>
            <person name="Bunk B."/>
            <person name="Jeske O."/>
            <person name="Meyerdierks A."/>
            <person name="Storesund J.E."/>
            <person name="Kallscheuer N."/>
            <person name="Luecker S."/>
            <person name="Lage O.M."/>
            <person name="Pohl T."/>
            <person name="Merkel B.J."/>
            <person name="Hornburger P."/>
            <person name="Mueller R.-W."/>
            <person name="Bruemmer F."/>
            <person name="Labrenz M."/>
            <person name="Spormann A.M."/>
            <person name="Op den Camp H."/>
            <person name="Overmann J."/>
            <person name="Amann R."/>
            <person name="Jetten M.S.M."/>
            <person name="Mascher T."/>
            <person name="Medema M.H."/>
            <person name="Devos D.P."/>
            <person name="Kaster A.-K."/>
            <person name="Ovreas L."/>
            <person name="Rohde M."/>
            <person name="Galperin M.Y."/>
            <person name="Jogler C."/>
        </authorList>
    </citation>
    <scope>NUCLEOTIDE SEQUENCE [LARGE SCALE GENOMIC DNA]</scope>
    <source>
        <strain evidence="10 11">UC8</strain>
    </source>
</reference>
<evidence type="ECO:0000256" key="6">
    <source>
        <dbReference type="ARBA" id="ARBA00023134"/>
    </source>
</evidence>
<keyword evidence="4 7" id="KW-0658">Purine biosynthesis</keyword>
<feature type="active site" description="Proton donor" evidence="7">
    <location>
        <position position="44"/>
    </location>
</feature>
<dbReference type="InterPro" id="IPR042109">
    <property type="entry name" value="Adenylosuccinate_synth_dom1"/>
</dbReference>
<dbReference type="Gene3D" id="1.10.300.10">
    <property type="entry name" value="Adenylosuccinate Synthetase, subunit A, domain 2"/>
    <property type="match status" value="1"/>
</dbReference>
<dbReference type="SMART" id="SM00788">
    <property type="entry name" value="Adenylsucc_synt"/>
    <property type="match status" value="1"/>
</dbReference>
<evidence type="ECO:0000256" key="5">
    <source>
        <dbReference type="ARBA" id="ARBA00022842"/>
    </source>
</evidence>
<evidence type="ECO:0000256" key="2">
    <source>
        <dbReference type="ARBA" id="ARBA00022723"/>
    </source>
</evidence>
<dbReference type="RefSeq" id="WP_068133239.1">
    <property type="nucleotide sequence ID" value="NZ_CP042914.1"/>
</dbReference>
<dbReference type="PROSITE" id="PS01266">
    <property type="entry name" value="ADENYLOSUCCIN_SYN_1"/>
    <property type="match status" value="1"/>
</dbReference>
<protein>
    <recommendedName>
        <fullName evidence="7 8">Adenylosuccinate synthetase</fullName>
        <shortName evidence="7">AMPSase</shortName>
        <shortName evidence="7">AdSS</shortName>
        <ecNumber evidence="7 8">6.3.4.4</ecNumber>
    </recommendedName>
    <alternativeName>
        <fullName evidence="7">IMP--aspartate ligase</fullName>
    </alternativeName>
</protein>
<comment type="catalytic activity">
    <reaction evidence="7 8">
        <text>IMP + L-aspartate + GTP = N(6)-(1,2-dicarboxyethyl)-AMP + GDP + phosphate + 2 H(+)</text>
        <dbReference type="Rhea" id="RHEA:15753"/>
        <dbReference type="ChEBI" id="CHEBI:15378"/>
        <dbReference type="ChEBI" id="CHEBI:29991"/>
        <dbReference type="ChEBI" id="CHEBI:37565"/>
        <dbReference type="ChEBI" id="CHEBI:43474"/>
        <dbReference type="ChEBI" id="CHEBI:57567"/>
        <dbReference type="ChEBI" id="CHEBI:58053"/>
        <dbReference type="ChEBI" id="CHEBI:58189"/>
        <dbReference type="EC" id="6.3.4.4"/>
    </reaction>
</comment>
<dbReference type="Gene3D" id="3.90.170.10">
    <property type="entry name" value="Adenylosuccinate Synthetase, subunit A, domain 3"/>
    <property type="match status" value="1"/>
</dbReference>
<evidence type="ECO:0000256" key="1">
    <source>
        <dbReference type="ARBA" id="ARBA00022598"/>
    </source>
</evidence>
<feature type="binding site" description="in other chain" evidence="7">
    <location>
        <position position="229"/>
    </location>
    <ligand>
        <name>IMP</name>
        <dbReference type="ChEBI" id="CHEBI:58053"/>
        <note>ligand shared between dimeric partners</note>
    </ligand>
</feature>
<dbReference type="UniPathway" id="UPA00075">
    <property type="reaction ID" value="UER00335"/>
</dbReference>
<comment type="caution">
    <text evidence="7">Lacks conserved residue(s) required for the propagation of feature annotation.</text>
</comment>
<keyword evidence="6 7" id="KW-0342">GTP-binding</keyword>
<name>A0A5B9QNW3_9BACT</name>
<dbReference type="HAMAP" id="MF_00011">
    <property type="entry name" value="Adenylosucc_synth"/>
    <property type="match status" value="1"/>
</dbReference>
<dbReference type="GO" id="GO:0004019">
    <property type="term" value="F:adenylosuccinate synthase activity"/>
    <property type="evidence" value="ECO:0007669"/>
    <property type="project" value="UniProtKB-UniRule"/>
</dbReference>
<dbReference type="EMBL" id="CP042914">
    <property type="protein sequence ID" value="QEG39639.1"/>
    <property type="molecule type" value="Genomic_DNA"/>
</dbReference>
<keyword evidence="1 7" id="KW-0436">Ligase</keyword>
<dbReference type="GO" id="GO:0005525">
    <property type="term" value="F:GTP binding"/>
    <property type="evidence" value="ECO:0007669"/>
    <property type="project" value="UniProtKB-UniRule"/>
</dbReference>
<evidence type="ECO:0000256" key="7">
    <source>
        <dbReference type="HAMAP-Rule" id="MF_00011"/>
    </source>
</evidence>
<dbReference type="InterPro" id="IPR042111">
    <property type="entry name" value="Adenylosuccinate_synth_dom3"/>
</dbReference>
<feature type="compositionally biased region" description="Gly residues" evidence="9">
    <location>
        <begin position="436"/>
        <end position="445"/>
    </location>
</feature>
<keyword evidence="7" id="KW-0963">Cytoplasm</keyword>
<keyword evidence="2 7" id="KW-0479">Metal-binding</keyword>
<sequence length="445" mass="48801">MTHAIITVGLGFGDEGKGATVDFLTRRYRAAVVVRYCGGPQAGHNVQLPDGRRHTFSQFGAGTLAGARTYLGPRMILNPATLVPEADHLRSLGVDDPQSMLSVHPDCLVSTTYHVMMNRLREVARGADKHGSCGLGVGETRQYWLQYGLDAPVAADLHDPQTLLHKLTLLQDRLLLEVQTLPRLDPIWLATLQNTSPQQEAELLMDCMQGVGYDWQMPTADTIIFEGSQGVLLDEYHGFHPFTTWSTVTARHAFELIEASGIDRVTTLGLTRAYTTRHGAGPFPTACPAMTARQTDPGNPRNDWQDGMRFGPLDLVLLRYAARTTQPDGLVVNHLDELPAESLLCRRYQDQAELQPGASGVCLREQQQLTEHLDSVRPELETVTRQQLLDELATIAPLVITSEGPTHQDRCFLGAGDQEGETRGSPGFNGPKSGDFGYGDGAERL</sequence>
<dbReference type="Gene3D" id="3.40.440.10">
    <property type="entry name" value="Adenylosuccinate Synthetase, subunit A, domain 1"/>
    <property type="match status" value="1"/>
</dbReference>
<dbReference type="GO" id="GO:0046040">
    <property type="term" value="P:IMP metabolic process"/>
    <property type="evidence" value="ECO:0007669"/>
    <property type="project" value="TreeGrafter"/>
</dbReference>
<comment type="similarity">
    <text evidence="7 8">Belongs to the adenylosuccinate synthetase family.</text>
</comment>
<gene>
    <name evidence="10" type="primary">purA_1</name>
    <name evidence="7" type="synonym">purA</name>
    <name evidence="10" type="ORF">UC8_16350</name>
</gene>
<dbReference type="GO" id="GO:0005737">
    <property type="term" value="C:cytoplasm"/>
    <property type="evidence" value="ECO:0007669"/>
    <property type="project" value="UniProtKB-SubCell"/>
</dbReference>
<feature type="binding site" evidence="7">
    <location>
        <begin position="402"/>
        <end position="404"/>
    </location>
    <ligand>
        <name>GTP</name>
        <dbReference type="ChEBI" id="CHEBI:37565"/>
    </ligand>
</feature>
<organism evidence="10 11">
    <name type="scientific">Roseimaritima ulvae</name>
    <dbReference type="NCBI Taxonomy" id="980254"/>
    <lineage>
        <taxon>Bacteria</taxon>
        <taxon>Pseudomonadati</taxon>
        <taxon>Planctomycetota</taxon>
        <taxon>Planctomycetia</taxon>
        <taxon>Pirellulales</taxon>
        <taxon>Pirellulaceae</taxon>
        <taxon>Roseimaritima</taxon>
    </lineage>
</organism>
<feature type="binding site" evidence="7">
    <location>
        <position position="14"/>
    </location>
    <ligand>
        <name>Mg(2+)</name>
        <dbReference type="ChEBI" id="CHEBI:18420"/>
    </ligand>
</feature>
<dbReference type="InterPro" id="IPR018220">
    <property type="entry name" value="Adenylosuccin_syn_GTP-bd"/>
</dbReference>
<comment type="cofactor">
    <cofactor evidence="7">
        <name>Mg(2+)</name>
        <dbReference type="ChEBI" id="CHEBI:18420"/>
    </cofactor>
    <text evidence="7">Binds 1 Mg(2+) ion per subunit.</text>
</comment>
<dbReference type="AlphaFoldDB" id="A0A5B9QNW3"/>
<comment type="subcellular location">
    <subcellularLocation>
        <location evidence="7">Cytoplasm</location>
    </subcellularLocation>
</comment>
<dbReference type="SUPFAM" id="SSF52540">
    <property type="entry name" value="P-loop containing nucleoside triphosphate hydrolases"/>
    <property type="match status" value="1"/>
</dbReference>
<dbReference type="OrthoDB" id="3959406at2"/>
<evidence type="ECO:0000256" key="8">
    <source>
        <dbReference type="RuleBase" id="RU000520"/>
    </source>
</evidence>
<dbReference type="PANTHER" id="PTHR11846">
    <property type="entry name" value="ADENYLOSUCCINATE SYNTHETASE"/>
    <property type="match status" value="1"/>
</dbReference>